<name>A0A1F6V8G7_9BACT</name>
<dbReference type="EMBL" id="MFTP01000009">
    <property type="protein sequence ID" value="OGI65970.1"/>
    <property type="molecule type" value="Genomic_DNA"/>
</dbReference>
<dbReference type="AlphaFoldDB" id="A0A1F6V8G7"/>
<organism evidence="2 3">
    <name type="scientific">Candidatus Nomurabacteria bacterium RIFCSPHIGHO2_01_FULL_40_24b</name>
    <dbReference type="NCBI Taxonomy" id="1801739"/>
    <lineage>
        <taxon>Bacteria</taxon>
        <taxon>Candidatus Nomuraibacteriota</taxon>
    </lineage>
</organism>
<dbReference type="Proteomes" id="UP000177370">
    <property type="component" value="Unassembled WGS sequence"/>
</dbReference>
<feature type="transmembrane region" description="Helical" evidence="1">
    <location>
        <begin position="50"/>
        <end position="66"/>
    </location>
</feature>
<keyword evidence="1" id="KW-0812">Transmembrane</keyword>
<evidence type="ECO:0000313" key="3">
    <source>
        <dbReference type="Proteomes" id="UP000177370"/>
    </source>
</evidence>
<evidence type="ECO:0000313" key="2">
    <source>
        <dbReference type="EMBL" id="OGI65970.1"/>
    </source>
</evidence>
<accession>A0A1F6V8G7</accession>
<reference evidence="2 3" key="1">
    <citation type="journal article" date="2016" name="Nat. Commun.">
        <title>Thousands of microbial genomes shed light on interconnected biogeochemical processes in an aquifer system.</title>
        <authorList>
            <person name="Anantharaman K."/>
            <person name="Brown C.T."/>
            <person name="Hug L.A."/>
            <person name="Sharon I."/>
            <person name="Castelle C.J."/>
            <person name="Probst A.J."/>
            <person name="Thomas B.C."/>
            <person name="Singh A."/>
            <person name="Wilkins M.J."/>
            <person name="Karaoz U."/>
            <person name="Brodie E.L."/>
            <person name="Williams K.H."/>
            <person name="Hubbard S.S."/>
            <person name="Banfield J.F."/>
        </authorList>
    </citation>
    <scope>NUCLEOTIDE SEQUENCE [LARGE SCALE GENOMIC DNA]</scope>
</reference>
<keyword evidence="1" id="KW-1133">Transmembrane helix</keyword>
<comment type="caution">
    <text evidence="2">The sequence shown here is derived from an EMBL/GenBank/DDBJ whole genome shotgun (WGS) entry which is preliminary data.</text>
</comment>
<keyword evidence="1" id="KW-0472">Membrane</keyword>
<evidence type="ECO:0000256" key="1">
    <source>
        <dbReference type="SAM" id="Phobius"/>
    </source>
</evidence>
<sequence length="71" mass="8095">MKYKIKVAAIYFLMIWVVLILGPALRDIFTTNPSIGDGDLTQYVVEKATTLGLMFVIGFYAVRYLFKKLKS</sequence>
<protein>
    <submittedName>
        <fullName evidence="2">Uncharacterized protein</fullName>
    </submittedName>
</protein>
<proteinExistence type="predicted"/>
<gene>
    <name evidence="2" type="ORF">A2647_01250</name>
</gene>